<dbReference type="AlphaFoldDB" id="A0A022QKQ0"/>
<dbReference type="Pfam" id="PF03754">
    <property type="entry name" value="At2g31720-like"/>
    <property type="match status" value="1"/>
</dbReference>
<gene>
    <name evidence="7" type="ORF">MIMGU_mgv1a008472mg</name>
</gene>
<reference evidence="7 8" key="1">
    <citation type="journal article" date="2013" name="Proc. Natl. Acad. Sci. U.S.A.">
        <title>Fine-scale variation in meiotic recombination in Mimulus inferred from population shotgun sequencing.</title>
        <authorList>
            <person name="Hellsten U."/>
            <person name="Wright K.M."/>
            <person name="Jenkins J."/>
            <person name="Shu S."/>
            <person name="Yuan Y."/>
            <person name="Wessler S.R."/>
            <person name="Schmutz J."/>
            <person name="Willis J.H."/>
            <person name="Rokhsar D.S."/>
        </authorList>
    </citation>
    <scope>NUCLEOTIDE SEQUENCE [LARGE SCALE GENOMIC DNA]</scope>
    <source>
        <strain evidence="8">cv. DUN x IM62</strain>
    </source>
</reference>
<feature type="compositionally biased region" description="Basic and acidic residues" evidence="6">
    <location>
        <begin position="175"/>
        <end position="189"/>
    </location>
</feature>
<dbReference type="PANTHER" id="PTHR31541:SF25">
    <property type="entry name" value="GAMMA-GLIADIN B"/>
    <property type="match status" value="1"/>
</dbReference>
<dbReference type="SUPFAM" id="SSF101936">
    <property type="entry name" value="DNA-binding pseudobarrel domain"/>
    <property type="match status" value="1"/>
</dbReference>
<evidence type="ECO:0000256" key="1">
    <source>
        <dbReference type="ARBA" id="ARBA00004123"/>
    </source>
</evidence>
<evidence type="ECO:0000313" key="7">
    <source>
        <dbReference type="EMBL" id="EYU27065.1"/>
    </source>
</evidence>
<keyword evidence="5" id="KW-0539">Nucleus</keyword>
<sequence>MEILKLFGVEIHVNPLPEYSSAPTSRRQSPPLPQDDVQEKRVPESLVAADVITGIHPSSAAVHEEDVHNLPPPTEYSSTPSCSCPVAVLPPDDVQEKRVPESQAAVAAAADVITGNLPCSSSSGDGTKIPTSLKPSKKRKFDGSHDSEPLQSFPPMNHQEVGPTSPVNGRKNKKAKPDDEKKSAAEKKSPVARKSKRKTSIGNEEEAAVPLEEIPGSSSSNNTRRPVFLYRKKLEESDVNPGLNRLMVNREEKMLEFLTEEERKDVLTPRDQKEKPRGLELTGLDQNGKLYKLCYKLWASLNKTAINKQWNKLIAQHNAKKGDWVEVWGYRVINNEHENENGPRFVINFRKNDPNILDDRAAAGSSSSSILT</sequence>
<feature type="compositionally biased region" description="Basic residues" evidence="6">
    <location>
        <begin position="190"/>
        <end position="199"/>
    </location>
</feature>
<keyword evidence="2" id="KW-0805">Transcription regulation</keyword>
<accession>A0A022QKQ0</accession>
<dbReference type="GO" id="GO:0003677">
    <property type="term" value="F:DNA binding"/>
    <property type="evidence" value="ECO:0007669"/>
    <property type="project" value="UniProtKB-KW"/>
</dbReference>
<dbReference type="Gene3D" id="2.40.330.10">
    <property type="entry name" value="DNA-binding pseudobarrel domain"/>
    <property type="match status" value="1"/>
</dbReference>
<evidence type="ECO:0000256" key="2">
    <source>
        <dbReference type="ARBA" id="ARBA00023015"/>
    </source>
</evidence>
<dbReference type="InterPro" id="IPR005508">
    <property type="entry name" value="At2g31720-like"/>
</dbReference>
<dbReference type="Proteomes" id="UP000030748">
    <property type="component" value="Unassembled WGS sequence"/>
</dbReference>
<dbReference type="EMBL" id="KI631506">
    <property type="protein sequence ID" value="EYU27065.1"/>
    <property type="molecule type" value="Genomic_DNA"/>
</dbReference>
<evidence type="ECO:0000256" key="6">
    <source>
        <dbReference type="SAM" id="MobiDB-lite"/>
    </source>
</evidence>
<feature type="compositionally biased region" description="Polar residues" evidence="6">
    <location>
        <begin position="117"/>
        <end position="134"/>
    </location>
</feature>
<protein>
    <recommendedName>
        <fullName evidence="9">TF-B3 domain-containing protein</fullName>
    </recommendedName>
</protein>
<comment type="subcellular location">
    <subcellularLocation>
        <location evidence="1">Nucleus</location>
    </subcellularLocation>
</comment>
<dbReference type="GO" id="GO:0005634">
    <property type="term" value="C:nucleus"/>
    <property type="evidence" value="ECO:0007669"/>
    <property type="project" value="UniProtKB-SubCell"/>
</dbReference>
<evidence type="ECO:0000256" key="3">
    <source>
        <dbReference type="ARBA" id="ARBA00023125"/>
    </source>
</evidence>
<feature type="region of interest" description="Disordered" evidence="6">
    <location>
        <begin position="115"/>
        <end position="224"/>
    </location>
</feature>
<keyword evidence="4" id="KW-0804">Transcription</keyword>
<proteinExistence type="predicted"/>
<keyword evidence="3" id="KW-0238">DNA-binding</keyword>
<dbReference type="InterPro" id="IPR015300">
    <property type="entry name" value="DNA-bd_pseudobarrel_sf"/>
</dbReference>
<evidence type="ECO:0000313" key="8">
    <source>
        <dbReference type="Proteomes" id="UP000030748"/>
    </source>
</evidence>
<name>A0A022QKQ0_ERYGU</name>
<evidence type="ECO:0000256" key="5">
    <source>
        <dbReference type="ARBA" id="ARBA00023242"/>
    </source>
</evidence>
<feature type="region of interest" description="Disordered" evidence="6">
    <location>
        <begin position="16"/>
        <end position="40"/>
    </location>
</feature>
<keyword evidence="8" id="KW-1185">Reference proteome</keyword>
<dbReference type="PANTHER" id="PTHR31541">
    <property type="entry name" value="B3 DOMAIN PLANT PROTEIN-RELATED"/>
    <property type="match status" value="1"/>
</dbReference>
<evidence type="ECO:0000256" key="4">
    <source>
        <dbReference type="ARBA" id="ARBA00023163"/>
    </source>
</evidence>
<evidence type="ECO:0008006" key="9">
    <source>
        <dbReference type="Google" id="ProtNLM"/>
    </source>
</evidence>
<feature type="region of interest" description="Disordered" evidence="6">
    <location>
        <begin position="58"/>
        <end position="81"/>
    </location>
</feature>
<organism evidence="7 8">
    <name type="scientific">Erythranthe guttata</name>
    <name type="common">Yellow monkey flower</name>
    <name type="synonym">Mimulus guttatus</name>
    <dbReference type="NCBI Taxonomy" id="4155"/>
    <lineage>
        <taxon>Eukaryota</taxon>
        <taxon>Viridiplantae</taxon>
        <taxon>Streptophyta</taxon>
        <taxon>Embryophyta</taxon>
        <taxon>Tracheophyta</taxon>
        <taxon>Spermatophyta</taxon>
        <taxon>Magnoliopsida</taxon>
        <taxon>eudicotyledons</taxon>
        <taxon>Gunneridae</taxon>
        <taxon>Pentapetalae</taxon>
        <taxon>asterids</taxon>
        <taxon>lamiids</taxon>
        <taxon>Lamiales</taxon>
        <taxon>Phrymaceae</taxon>
        <taxon>Erythranthe</taxon>
    </lineage>
</organism>
<dbReference type="eggNOG" id="ENOG502T17N">
    <property type="taxonomic scope" value="Eukaryota"/>
</dbReference>